<dbReference type="Pfam" id="PF12867">
    <property type="entry name" value="DinB_2"/>
    <property type="match status" value="1"/>
</dbReference>
<proteinExistence type="predicted"/>
<dbReference type="EMBL" id="BA000004">
    <property type="protein sequence ID" value="BAB04544.1"/>
    <property type="molecule type" value="Genomic_DNA"/>
</dbReference>
<dbReference type="PIR" id="A83753">
    <property type="entry name" value="A83753"/>
</dbReference>
<feature type="domain" description="DinB-like" evidence="1">
    <location>
        <begin position="25"/>
        <end position="162"/>
    </location>
</feature>
<name>Q9KEM7_HALH5</name>
<dbReference type="STRING" id="272558.gene:10726699"/>
<reference evidence="2 3" key="1">
    <citation type="journal article" date="2000" name="Nucleic Acids Res.">
        <title>Complete genome sequence of the alkaliphilic bacterium Bacillus halodurans and genomic sequence comparison with Bacillus subtilis.</title>
        <authorList>
            <person name="Takami H."/>
            <person name="Nakasone K."/>
            <person name="Takaki Y."/>
            <person name="Maeno G."/>
            <person name="Sasaki R."/>
            <person name="Masui N."/>
            <person name="Fuji F."/>
            <person name="Hirama C."/>
            <person name="Nakamura Y."/>
            <person name="Ogasawara N."/>
            <person name="Kuhara S."/>
            <person name="Horikoshi K."/>
        </authorList>
    </citation>
    <scope>NUCLEOTIDE SEQUENCE [LARGE SCALE GENOMIC DNA]</scope>
    <source>
        <strain evidence="3">ATCC BAA-125 / DSM 18197 / FERM 7344 / JCM 9153 / C-125</strain>
    </source>
</reference>
<dbReference type="InterPro" id="IPR034660">
    <property type="entry name" value="DinB/YfiT-like"/>
</dbReference>
<dbReference type="Gene3D" id="1.20.120.450">
    <property type="entry name" value="dinb family like domain"/>
    <property type="match status" value="1"/>
</dbReference>
<keyword evidence="3" id="KW-1185">Reference proteome</keyword>
<dbReference type="AlphaFoldDB" id="Q9KEM7"/>
<accession>Q9KEM7</accession>
<evidence type="ECO:0000259" key="1">
    <source>
        <dbReference type="Pfam" id="PF12867"/>
    </source>
</evidence>
<gene>
    <name evidence="2" type="ordered locus">BH0825</name>
</gene>
<evidence type="ECO:0000313" key="2">
    <source>
        <dbReference type="EMBL" id="BAB04544.1"/>
    </source>
</evidence>
<dbReference type="InterPro" id="IPR024775">
    <property type="entry name" value="DinB-like"/>
</dbReference>
<organism evidence="2 3">
    <name type="scientific">Halalkalibacterium halodurans (strain ATCC BAA-125 / DSM 18197 / FERM 7344 / JCM 9153 / C-125)</name>
    <name type="common">Bacillus halodurans</name>
    <dbReference type="NCBI Taxonomy" id="272558"/>
    <lineage>
        <taxon>Bacteria</taxon>
        <taxon>Bacillati</taxon>
        <taxon>Bacillota</taxon>
        <taxon>Bacilli</taxon>
        <taxon>Bacillales</taxon>
        <taxon>Bacillaceae</taxon>
        <taxon>Halalkalibacterium (ex Joshi et al. 2022)</taxon>
    </lineage>
</organism>
<dbReference type="SUPFAM" id="SSF109854">
    <property type="entry name" value="DinB/YfiT-like putative metalloenzymes"/>
    <property type="match status" value="1"/>
</dbReference>
<dbReference type="RefSeq" id="WP_010896998.1">
    <property type="nucleotide sequence ID" value="NC_002570.2"/>
</dbReference>
<dbReference type="DNASU" id="893756"/>
<dbReference type="eggNOG" id="COG2318">
    <property type="taxonomic scope" value="Bacteria"/>
</dbReference>
<sequence length="177" mass="20763">MRTHFDFLEQPEMDTSVGLFYAMVEENVDRLHHLIEDVTEEELYYKGSDGDENSMAQLLNHLTYVDVRWVFRIKGEALPDSLEAEHGPMVDKDGKLPVVTSLSVQELIEKQRYVLALLKETCQALHDDDLARWIPYEEERQATIRWGLWHMADHHRYHQAHINRLRLSYAKGEMGSL</sequence>
<dbReference type="HOGENOM" id="CLU_132482_0_0_9"/>
<protein>
    <submittedName>
        <fullName evidence="2">BH0825 protein</fullName>
    </submittedName>
</protein>
<dbReference type="KEGG" id="bha:BH0825"/>
<dbReference type="Proteomes" id="UP000001258">
    <property type="component" value="Chromosome"/>
</dbReference>
<evidence type="ECO:0000313" key="3">
    <source>
        <dbReference type="Proteomes" id="UP000001258"/>
    </source>
</evidence>